<feature type="compositionally biased region" description="Polar residues" evidence="13">
    <location>
        <begin position="659"/>
        <end position="678"/>
    </location>
</feature>
<evidence type="ECO:0000256" key="9">
    <source>
        <dbReference type="ARBA" id="ARBA00023187"/>
    </source>
</evidence>
<dbReference type="PANTHER" id="PTHR13924">
    <property type="entry name" value="TRANSFORMING ACIDIC COILED-COIL CONTAINING PROTEIN 1/2"/>
    <property type="match status" value="1"/>
</dbReference>
<dbReference type="Gene3D" id="2.40.50.770">
    <property type="entry name" value="RecQ-mediated genome instability protein Rmi1, C-terminal domain"/>
    <property type="match status" value="1"/>
</dbReference>
<feature type="compositionally biased region" description="Low complexity" evidence="13">
    <location>
        <begin position="256"/>
        <end position="267"/>
    </location>
</feature>
<evidence type="ECO:0000256" key="13">
    <source>
        <dbReference type="SAM" id="MobiDB-lite"/>
    </source>
</evidence>
<feature type="region of interest" description="Disordered" evidence="13">
    <location>
        <begin position="655"/>
        <end position="740"/>
    </location>
</feature>
<dbReference type="PROSITE" id="PS50304">
    <property type="entry name" value="TUDOR"/>
    <property type="match status" value="1"/>
</dbReference>
<reference evidence="15" key="1">
    <citation type="submission" date="2021-02" db="EMBL/GenBank/DDBJ databases">
        <authorList>
            <person name="Nowell W R."/>
        </authorList>
    </citation>
    <scope>NUCLEOTIDE SEQUENCE</scope>
</reference>
<feature type="compositionally biased region" description="Polar residues" evidence="13">
    <location>
        <begin position="461"/>
        <end position="478"/>
    </location>
</feature>
<dbReference type="InterPro" id="IPR039915">
    <property type="entry name" value="TACC"/>
</dbReference>
<evidence type="ECO:0000256" key="10">
    <source>
        <dbReference type="ARBA" id="ARBA00023212"/>
    </source>
</evidence>
<comment type="similarity">
    <text evidence="3">Belongs to the SMN family.</text>
</comment>
<feature type="coiled-coil region" evidence="12">
    <location>
        <begin position="1044"/>
        <end position="1071"/>
    </location>
</feature>
<dbReference type="GO" id="GO:0015030">
    <property type="term" value="C:Cajal body"/>
    <property type="evidence" value="ECO:0007669"/>
    <property type="project" value="UniProtKB-SubCell"/>
</dbReference>
<dbReference type="Pfam" id="PF05010">
    <property type="entry name" value="TACC_C"/>
    <property type="match status" value="1"/>
</dbReference>
<accession>A0A814TQL3</accession>
<feature type="compositionally biased region" description="Acidic residues" evidence="13">
    <location>
        <begin position="268"/>
        <end position="280"/>
    </location>
</feature>
<evidence type="ECO:0000256" key="2">
    <source>
        <dbReference type="ARBA" id="ARBA00004408"/>
    </source>
</evidence>
<dbReference type="InterPro" id="IPR007707">
    <property type="entry name" value="TACC_C"/>
</dbReference>
<dbReference type="Gene3D" id="1.20.5.1700">
    <property type="match status" value="1"/>
</dbReference>
<evidence type="ECO:0000256" key="6">
    <source>
        <dbReference type="ARBA" id="ARBA00022553"/>
    </source>
</evidence>
<organism evidence="15 16">
    <name type="scientific">Rotaria sordida</name>
    <dbReference type="NCBI Taxonomy" id="392033"/>
    <lineage>
        <taxon>Eukaryota</taxon>
        <taxon>Metazoa</taxon>
        <taxon>Spiralia</taxon>
        <taxon>Gnathifera</taxon>
        <taxon>Rotifera</taxon>
        <taxon>Eurotatoria</taxon>
        <taxon>Bdelloidea</taxon>
        <taxon>Philodinida</taxon>
        <taxon>Philodinidae</taxon>
        <taxon>Rotaria</taxon>
    </lineage>
</organism>
<dbReference type="GO" id="GO:0005737">
    <property type="term" value="C:cytoplasm"/>
    <property type="evidence" value="ECO:0007669"/>
    <property type="project" value="InterPro"/>
</dbReference>
<keyword evidence="11" id="KW-0539">Nucleus</keyword>
<feature type="compositionally biased region" description="Basic and acidic residues" evidence="13">
    <location>
        <begin position="221"/>
        <end position="233"/>
    </location>
</feature>
<keyword evidence="8 12" id="KW-0175">Coiled coil</keyword>
<keyword evidence="10" id="KW-0206">Cytoskeleton</keyword>
<comment type="subcellular location">
    <subcellularLocation>
        <location evidence="1">Cytoplasm</location>
        <location evidence="1">Cytoskeleton</location>
    </subcellularLocation>
    <subcellularLocation>
        <location evidence="2">Nucleus</location>
        <location evidence="2">Cajal body</location>
    </subcellularLocation>
</comment>
<dbReference type="Pfam" id="PF08585">
    <property type="entry name" value="RMI1_N_C"/>
    <property type="match status" value="1"/>
</dbReference>
<dbReference type="Proteomes" id="UP000663864">
    <property type="component" value="Unassembled WGS sequence"/>
</dbReference>
<evidence type="ECO:0000256" key="3">
    <source>
        <dbReference type="ARBA" id="ARBA00005371"/>
    </source>
</evidence>
<dbReference type="GO" id="GO:0003723">
    <property type="term" value="F:RNA binding"/>
    <property type="evidence" value="ECO:0007669"/>
    <property type="project" value="InterPro"/>
</dbReference>
<feature type="compositionally biased region" description="Polar residues" evidence="13">
    <location>
        <begin position="239"/>
        <end position="252"/>
    </location>
</feature>
<keyword evidence="5" id="KW-0963">Cytoplasm</keyword>
<evidence type="ECO:0000256" key="5">
    <source>
        <dbReference type="ARBA" id="ARBA00022490"/>
    </source>
</evidence>
<evidence type="ECO:0000259" key="14">
    <source>
        <dbReference type="PROSITE" id="PS50304"/>
    </source>
</evidence>
<keyword evidence="7" id="KW-0507">mRNA processing</keyword>
<dbReference type="InterPro" id="IPR042470">
    <property type="entry name" value="RMI1_N_C_sf"/>
</dbReference>
<proteinExistence type="inferred from homology"/>
<evidence type="ECO:0000256" key="1">
    <source>
        <dbReference type="ARBA" id="ARBA00004245"/>
    </source>
</evidence>
<feature type="region of interest" description="Disordered" evidence="13">
    <location>
        <begin position="157"/>
        <end position="320"/>
    </location>
</feature>
<evidence type="ECO:0000256" key="12">
    <source>
        <dbReference type="SAM" id="Coils"/>
    </source>
</evidence>
<evidence type="ECO:0000256" key="11">
    <source>
        <dbReference type="ARBA" id="ARBA00023242"/>
    </source>
</evidence>
<feature type="region of interest" description="Disordered" evidence="13">
    <location>
        <begin position="461"/>
        <end position="516"/>
    </location>
</feature>
<evidence type="ECO:0000313" key="16">
    <source>
        <dbReference type="Proteomes" id="UP000663864"/>
    </source>
</evidence>
<comment type="caution">
    <text evidence="15">The sequence shown here is derived from an EMBL/GenBank/DDBJ whole genome shotgun (WGS) entry which is preliminary data.</text>
</comment>
<dbReference type="EMBL" id="CAJNOT010001210">
    <property type="protein sequence ID" value="CAF1164559.1"/>
    <property type="molecule type" value="Genomic_DNA"/>
</dbReference>
<evidence type="ECO:0000256" key="7">
    <source>
        <dbReference type="ARBA" id="ARBA00022664"/>
    </source>
</evidence>
<dbReference type="GO" id="GO:0005856">
    <property type="term" value="C:cytoskeleton"/>
    <property type="evidence" value="ECO:0007669"/>
    <property type="project" value="UniProtKB-SubCell"/>
</dbReference>
<protein>
    <recommendedName>
        <fullName evidence="14">Tudor domain-containing protein</fullName>
    </recommendedName>
</protein>
<feature type="compositionally biased region" description="Basic and acidic residues" evidence="13">
    <location>
        <begin position="179"/>
        <end position="189"/>
    </location>
</feature>
<keyword evidence="9" id="KW-0508">mRNA splicing</keyword>
<dbReference type="Gene3D" id="2.30.30.140">
    <property type="match status" value="1"/>
</dbReference>
<feature type="compositionally biased region" description="Low complexity" evidence="13">
    <location>
        <begin position="480"/>
        <end position="495"/>
    </location>
</feature>
<sequence>MVTVIATKEELTIPIKNGLTGADSNDSERPFQFIKDYQEIDFHRLASCKPLPDDLFETVDGQISKSSIKGTFFVQIDAIEPCIQINNNQNEQTNDNEHIILTLTDGIRTVKAITNDHIPSLNFHTKIGSKLLLTDLIEIKDGLLQLTHDNTQYQYGSNTYSRLRSTRRGRGNASYRSSYEGRRNSRYDNDDGGETNFFKRPPPKNTLMDFMTSLKISNENENEKSKERYDNNIKRRYNNEQSNGTNKINSQIHYPLNNNNNNYNDIIQQDDIDEQLDSEDDPSHANYRERRNPLPPRLQRVQEERTRRNTNRYYDESMSGNDLNSIYSNDMISNQSLSSSYIRHGDPTSYIPNNSSTGQQHTTSINSYAQPTNIIAAVSNSTPTHLTYFQANPNSLTYTLAGIPSPSFHNHQTLIGPSYPNDQLTFCYGPPYATPTYLPPTVTNNFNGDIKNNGNMIYSDNEIATNTGSQNDENNDSGIKSESSSSEQKQILLSSNDNNINFQEEKRRDSNPNPRPRWRIGDMCLARWSDDGEFYYATIVEIQPPYCTVIYHDYNNYDQVRFSDLKIIPRDQQYYPLIHPTSDLNILAANAYFPPRTNYYPTTIDGCIIMPEAPPFPFNSAGTLYMYPTPLPSISRSDRYNTNGFQQQIQQNENINTTLSPSKNSNDTSGVDSSTTLSNDDHQQQDSSLPQPCSIADAPVILVTSDDLRERSESTESLTSSKYDEEQSTKEEEEEAETMTTTTDINSMIFHSSSRMNDETNNSFILNQSLDQMDIDDNTHDLPASTIINGHMSSSNPIENGINDDEDKNDVFHQGNPLLNKSFDVLPQIKDDNILSNDPIVDEHTKNNNVLDTTVELPNNKEALDEKPSHELNVLKPVNNIEISTNISSLLSNQFSLEYPYELPQREENIQPSSSNSVETITGLAKNMKLNGNKTIDGPESSTLILSNEKTFDTNTFILKKKERRKITTPANENSFNGVIDDTLPDLANKQSPLNTPSVSLDATVASRPVTVNSLAQQVPIEPTRVIECVEQYYRILHRVCECTEELKQELRQVKSERDQMSEDLINAENAFTDVKKRNEKLKLIINEHKTNTETLKRFSEESVRYTEEQKQKYAVLKQHAQEKLNEANSEIERLRRMHCSEIEGVQAQLRYAQLRVQSLEQEIKSIKQELEQKKKENIELTNICDELLATNKR</sequence>
<keyword evidence="6" id="KW-0597">Phosphoprotein</keyword>
<comment type="similarity">
    <text evidence="4">Belongs to the TACC family.</text>
</comment>
<dbReference type="Pfam" id="PF06003">
    <property type="entry name" value="SMN_Tudor"/>
    <property type="match status" value="1"/>
</dbReference>
<name>A0A814TQL3_9BILA</name>
<feature type="compositionally biased region" description="Basic and acidic residues" evidence="13">
    <location>
        <begin position="281"/>
        <end position="292"/>
    </location>
</feature>
<dbReference type="CDD" id="cd21182">
    <property type="entry name" value="Tudor_SMN_SPF30-like"/>
    <property type="match status" value="1"/>
</dbReference>
<evidence type="ECO:0000256" key="4">
    <source>
        <dbReference type="ARBA" id="ARBA00009423"/>
    </source>
</evidence>
<feature type="domain" description="Tudor" evidence="14">
    <location>
        <begin position="517"/>
        <end position="575"/>
    </location>
</feature>
<dbReference type="AlphaFoldDB" id="A0A814TQL3"/>
<dbReference type="InterPro" id="IPR013894">
    <property type="entry name" value="RMI1_OB"/>
</dbReference>
<dbReference type="PANTHER" id="PTHR13924:SF10">
    <property type="entry name" value="TRANSFORMING ACIDIC COILED-COIL PROTEIN, ISOFORM K"/>
    <property type="match status" value="1"/>
</dbReference>
<dbReference type="GO" id="GO:0007052">
    <property type="term" value="P:mitotic spindle organization"/>
    <property type="evidence" value="ECO:0007669"/>
    <property type="project" value="InterPro"/>
</dbReference>
<dbReference type="GO" id="GO:0006397">
    <property type="term" value="P:mRNA processing"/>
    <property type="evidence" value="ECO:0007669"/>
    <property type="project" value="UniProtKB-KW"/>
</dbReference>
<dbReference type="GO" id="GO:0008380">
    <property type="term" value="P:RNA splicing"/>
    <property type="evidence" value="ECO:0007669"/>
    <property type="project" value="UniProtKB-KW"/>
</dbReference>
<evidence type="ECO:0000256" key="8">
    <source>
        <dbReference type="ARBA" id="ARBA00023054"/>
    </source>
</evidence>
<dbReference type="InterPro" id="IPR002999">
    <property type="entry name" value="Tudor"/>
</dbReference>
<feature type="coiled-coil region" evidence="12">
    <location>
        <begin position="1111"/>
        <end position="1191"/>
    </location>
</feature>
<evidence type="ECO:0000313" key="15">
    <source>
        <dbReference type="EMBL" id="CAF1164559.1"/>
    </source>
</evidence>
<dbReference type="SUPFAM" id="SSF63748">
    <property type="entry name" value="Tudor/PWWP/MBT"/>
    <property type="match status" value="1"/>
</dbReference>
<dbReference type="SMART" id="SM00333">
    <property type="entry name" value="TUDOR"/>
    <property type="match status" value="1"/>
</dbReference>
<gene>
    <name evidence="15" type="ORF">ZHD862_LOCUS20875</name>
</gene>
<dbReference type="InterPro" id="IPR010304">
    <property type="entry name" value="SMN_Tudor"/>
</dbReference>